<organism evidence="1 2">
    <name type="scientific">Globodera rostochiensis</name>
    <name type="common">Golden nematode worm</name>
    <name type="synonym">Heterodera rostochiensis</name>
    <dbReference type="NCBI Taxonomy" id="31243"/>
    <lineage>
        <taxon>Eukaryota</taxon>
        <taxon>Metazoa</taxon>
        <taxon>Ecdysozoa</taxon>
        <taxon>Nematoda</taxon>
        <taxon>Chromadorea</taxon>
        <taxon>Rhabditida</taxon>
        <taxon>Tylenchina</taxon>
        <taxon>Tylenchomorpha</taxon>
        <taxon>Tylenchoidea</taxon>
        <taxon>Heteroderidae</taxon>
        <taxon>Heteroderinae</taxon>
        <taxon>Globodera</taxon>
    </lineage>
</organism>
<dbReference type="Proteomes" id="UP000887572">
    <property type="component" value="Unplaced"/>
</dbReference>
<evidence type="ECO:0000313" key="1">
    <source>
        <dbReference type="Proteomes" id="UP000887572"/>
    </source>
</evidence>
<dbReference type="AlphaFoldDB" id="A0A914HHZ8"/>
<name>A0A914HHZ8_GLORO</name>
<keyword evidence="1" id="KW-1185">Reference proteome</keyword>
<reference evidence="2" key="1">
    <citation type="submission" date="2022-11" db="UniProtKB">
        <authorList>
            <consortium name="WormBaseParasite"/>
        </authorList>
    </citation>
    <scope>IDENTIFICATION</scope>
</reference>
<dbReference type="WBParaSite" id="Gr19_v10_g1681.t1">
    <property type="protein sequence ID" value="Gr19_v10_g1681.t1"/>
    <property type="gene ID" value="Gr19_v10_g1681"/>
</dbReference>
<protein>
    <submittedName>
        <fullName evidence="2">Uncharacterized protein</fullName>
    </submittedName>
</protein>
<accession>A0A914HHZ8</accession>
<evidence type="ECO:0000313" key="2">
    <source>
        <dbReference type="WBParaSite" id="Gr19_v10_g1681.t1"/>
    </source>
</evidence>
<sequence length="98" mass="11365">MDLNCLYRCYEFEESLKLIHAQLLYSNATVPLLAEAISAECSARLMFPSPVAKNERQKFKSNGGSDGKAQKWQENFEKFVAGYYKGKKQKRRLCRQKH</sequence>
<proteinExistence type="predicted"/>